<feature type="transmembrane region" description="Helical" evidence="1">
    <location>
        <begin position="195"/>
        <end position="214"/>
    </location>
</feature>
<keyword evidence="3" id="KW-1185">Reference proteome</keyword>
<proteinExistence type="predicted"/>
<protein>
    <submittedName>
        <fullName evidence="2">Membrane protein</fullName>
    </submittedName>
</protein>
<keyword evidence="1" id="KW-0812">Transmembrane</keyword>
<organism evidence="2 3">
    <name type="scientific">Methanocella conradii (strain DSM 24694 / JCM 17849 / CGMCC 1.5162 / HZ254)</name>
    <dbReference type="NCBI Taxonomy" id="1041930"/>
    <lineage>
        <taxon>Archaea</taxon>
        <taxon>Methanobacteriati</taxon>
        <taxon>Methanobacteriota</taxon>
        <taxon>Stenosarchaea group</taxon>
        <taxon>Methanomicrobia</taxon>
        <taxon>Methanocellales</taxon>
        <taxon>Methanocellaceae</taxon>
        <taxon>Methanocella</taxon>
    </lineage>
</organism>
<dbReference type="PANTHER" id="PTHR40042:SF1">
    <property type="entry name" value="DUF1405 DOMAIN-CONTAINING PROTEIN"/>
    <property type="match status" value="1"/>
</dbReference>
<feature type="transmembrane region" description="Helical" evidence="1">
    <location>
        <begin position="18"/>
        <end position="37"/>
    </location>
</feature>
<keyword evidence="1" id="KW-0472">Membrane</keyword>
<dbReference type="KEGG" id="mez:Mtc_2300"/>
<feature type="transmembrane region" description="Helical" evidence="1">
    <location>
        <begin position="49"/>
        <end position="69"/>
    </location>
</feature>
<dbReference type="Proteomes" id="UP000005233">
    <property type="component" value="Chromosome"/>
</dbReference>
<evidence type="ECO:0000313" key="2">
    <source>
        <dbReference type="EMBL" id="AFD01035.1"/>
    </source>
</evidence>
<dbReference type="InterPro" id="IPR009845">
    <property type="entry name" value="DUF1405"/>
</dbReference>
<feature type="transmembrane region" description="Helical" evidence="1">
    <location>
        <begin position="141"/>
        <end position="163"/>
    </location>
</feature>
<dbReference type="AlphaFoldDB" id="H8IB25"/>
<dbReference type="HOGENOM" id="CLU_1182875_0_0_2"/>
<keyword evidence="1" id="KW-1133">Transmembrane helix</keyword>
<evidence type="ECO:0000313" key="3">
    <source>
        <dbReference type="Proteomes" id="UP000005233"/>
    </source>
</evidence>
<dbReference type="STRING" id="1041930.Mtc_2300"/>
<dbReference type="eggNOG" id="arCOG02940">
    <property type="taxonomic scope" value="Archaea"/>
</dbReference>
<dbReference type="PANTHER" id="PTHR40042">
    <property type="entry name" value="HYPOTHETICAL MEMBRANE SPANNING PROTEIN"/>
    <property type="match status" value="1"/>
</dbReference>
<dbReference type="EMBL" id="CP003243">
    <property type="protein sequence ID" value="AFD01035.1"/>
    <property type="molecule type" value="Genomic_DNA"/>
</dbReference>
<dbReference type="OrthoDB" id="160626at2157"/>
<accession>H8IB25</accession>
<name>H8IB25_METCZ</name>
<reference evidence="2 3" key="1">
    <citation type="journal article" date="2012" name="J. Bacteriol.">
        <title>Complete genome sequence of a thermophilic methanogen, Methanocella conradii HZ254, isolated from Chinese rice field soil.</title>
        <authorList>
            <person name="Lu Z."/>
            <person name="Lu Y."/>
        </authorList>
    </citation>
    <scope>NUCLEOTIDE SEQUENCE [LARGE SCALE GENOMIC DNA]</scope>
    <source>
        <strain evidence="3">DSM 24694 / JCM 17849 / CGMCC 1.5162 / HZ254</strain>
    </source>
</reference>
<feature type="transmembrane region" description="Helical" evidence="1">
    <location>
        <begin position="112"/>
        <end position="134"/>
    </location>
</feature>
<gene>
    <name evidence="2" type="ordered locus">Mtc_2300</name>
</gene>
<feature type="transmembrane region" description="Helical" evidence="1">
    <location>
        <begin position="81"/>
        <end position="100"/>
    </location>
</feature>
<dbReference type="Pfam" id="PF07187">
    <property type="entry name" value="DUF1405"/>
    <property type="match status" value="1"/>
</dbReference>
<evidence type="ECO:0000256" key="1">
    <source>
        <dbReference type="SAM" id="Phobius"/>
    </source>
</evidence>
<sequence>MFNPVKTVVGLVYGDRRLLALVMLINVAGSAFGLYYYRDQLMMTPWYYWLFVPDCPLYTFFMIFALLFIMMGKRFDTFNTITAVGLAMYGTWTMLVLIYFGEAFFAPENALMSSALWISHLGMALESIFLLPYIKKARIASWLIAGAWLLLQGFMDYFVPFMYNGQAMRLHPLAIMEYYTRGMSSFPVLEAKLDTMMYVTLAMTVIFIALIYILSRNWAFTMKEPVHGAKKSEI</sequence>